<dbReference type="RefSeq" id="WP_379875338.1">
    <property type="nucleotide sequence ID" value="NZ_JBHUIP010000004.1"/>
</dbReference>
<dbReference type="InterPro" id="IPR002692">
    <property type="entry name" value="S45"/>
</dbReference>
<evidence type="ECO:0000256" key="2">
    <source>
        <dbReference type="ARBA" id="ARBA00022801"/>
    </source>
</evidence>
<dbReference type="PIRSF" id="PIRSF001227">
    <property type="entry name" value="Pen_acylase"/>
    <property type="match status" value="1"/>
</dbReference>
<dbReference type="SUPFAM" id="SSF56235">
    <property type="entry name" value="N-terminal nucleophile aminohydrolases (Ntn hydrolases)"/>
    <property type="match status" value="1"/>
</dbReference>
<proteinExistence type="inferred from homology"/>
<accession>A0ABW5DMN6</accession>
<organism evidence="4 5">
    <name type="scientific">Lacibacterium aquatile</name>
    <dbReference type="NCBI Taxonomy" id="1168082"/>
    <lineage>
        <taxon>Bacteria</taxon>
        <taxon>Pseudomonadati</taxon>
        <taxon>Pseudomonadota</taxon>
        <taxon>Alphaproteobacteria</taxon>
        <taxon>Rhodospirillales</taxon>
        <taxon>Rhodospirillaceae</taxon>
    </lineage>
</organism>
<reference evidence="5" key="1">
    <citation type="journal article" date="2019" name="Int. J. Syst. Evol. Microbiol.">
        <title>The Global Catalogue of Microorganisms (GCM) 10K type strain sequencing project: providing services to taxonomists for standard genome sequencing and annotation.</title>
        <authorList>
            <consortium name="The Broad Institute Genomics Platform"/>
            <consortium name="The Broad Institute Genome Sequencing Center for Infectious Disease"/>
            <person name="Wu L."/>
            <person name="Ma J."/>
        </authorList>
    </citation>
    <scope>NUCLEOTIDE SEQUENCE [LARGE SCALE GENOMIC DNA]</scope>
    <source>
        <strain evidence="5">CGMCC 1.19062</strain>
    </source>
</reference>
<dbReference type="InterPro" id="IPR014395">
    <property type="entry name" value="Pen/GL7ACA/AHL_acylase"/>
</dbReference>
<comment type="caution">
    <text evidence="4">The sequence shown here is derived from an EMBL/GenBank/DDBJ whole genome shotgun (WGS) entry which is preliminary data.</text>
</comment>
<dbReference type="PANTHER" id="PTHR34218">
    <property type="entry name" value="PEPTIDASE S45 PENICILLIN AMIDASE"/>
    <property type="match status" value="1"/>
</dbReference>
<dbReference type="InterPro" id="IPR043147">
    <property type="entry name" value="Penicillin_amidase_A-knob"/>
</dbReference>
<dbReference type="Gene3D" id="1.10.1400.10">
    <property type="match status" value="1"/>
</dbReference>
<dbReference type="PANTHER" id="PTHR34218:SF4">
    <property type="entry name" value="ACYL-HOMOSERINE LACTONE ACYLASE QUIP"/>
    <property type="match status" value="1"/>
</dbReference>
<evidence type="ECO:0000313" key="4">
    <source>
        <dbReference type="EMBL" id="MFD2262388.1"/>
    </source>
</evidence>
<dbReference type="Gene3D" id="3.60.20.10">
    <property type="entry name" value="Glutamine Phosphoribosylpyrophosphate, subunit 1, domain 1"/>
    <property type="match status" value="1"/>
</dbReference>
<keyword evidence="2" id="KW-0378">Hydrolase</keyword>
<comment type="similarity">
    <text evidence="1">Belongs to the peptidase S45 family.</text>
</comment>
<dbReference type="Pfam" id="PF01804">
    <property type="entry name" value="Penicil_amidase"/>
    <property type="match status" value="1"/>
</dbReference>
<dbReference type="EMBL" id="JBHUIP010000004">
    <property type="protein sequence ID" value="MFD2262388.1"/>
    <property type="molecule type" value="Genomic_DNA"/>
</dbReference>
<evidence type="ECO:0000256" key="3">
    <source>
        <dbReference type="ARBA" id="ARBA00023145"/>
    </source>
</evidence>
<dbReference type="CDD" id="cd03747">
    <property type="entry name" value="Ntn_PGA_like"/>
    <property type="match status" value="1"/>
</dbReference>
<dbReference type="InterPro" id="IPR029055">
    <property type="entry name" value="Ntn_hydrolases_N"/>
</dbReference>
<dbReference type="Gene3D" id="1.10.439.10">
    <property type="entry name" value="Penicillin Amidohydrolase, domain 1"/>
    <property type="match status" value="1"/>
</dbReference>
<sequence>MLAAGSGLGWLYTGLPQQEGRLTLGKLEHEVGVYRDKDGIPHIFARSPADAWRALGYVHAQDRLAQMELMRRLGSGQLAEVVGSAGLKSDRFMRRLGLSHRVTADYAALKPETKIALDAYAEGVNSYLSTKTGAWPVEIYAMGGKVAPWKPTDSLLWGKLMAMSLTGNWRDEALRARLTGAGLSKDQIAFLFETVPGPVTLPDLELGSIAEPLRRTLSTLPEVGEPRTASNVWALAGNRTDSGKPHLVNDPHLGFSVPDLWYLARIVTPGLTLTGATVPGVPFHVLGQNGAIAWGLTTTGADMQDLVIERLSKDRPGFYDTPSGPEAFKTRTEVIKVRGKDDVTLEVRETRNGPVISDGDAELGTLAGEAHVLALKATYLESQDTAADALSQVGRAANWSEFRDALRSFTAPMQNFTAAGRDGTIGMIAAGHLPIRRNHDGWLPVEGWTGNGDWVETVSLDQLPQRTNPDSGVLANANNRIVDTRYPHLITREWDDPFRAQRLENVLQEKAPRTLEMERNLLTDSASAFAGQIVPVLLKLTKRTEANAAILDRMAGWDKRMSRASGEPLIFAAWLRRLMEGTFADEVAIVANEPWQPRHGALLRAFVEAPVWCDDVRTKDVVEDCSAIATLALDKAVADIQARWGKDPKAWTWGEAHKAVHEHPAFGRLPILGSIFNLTIETDGGFDTLNRGVYRGRPGDDFAHRHGAGYRAVYDLNDPDQSTFMIATGQSGNILSQHYDDLLKPWRDGEQRPITGSPADLAKRGASVLTLTPQ</sequence>
<dbReference type="Proteomes" id="UP001597295">
    <property type="component" value="Unassembled WGS sequence"/>
</dbReference>
<protein>
    <submittedName>
        <fullName evidence="4">Penicillin acylase family protein</fullName>
    </submittedName>
</protein>
<dbReference type="InterPro" id="IPR043146">
    <property type="entry name" value="Penicillin_amidase_N_B-knob"/>
</dbReference>
<dbReference type="Gene3D" id="2.30.120.10">
    <property type="match status" value="1"/>
</dbReference>
<evidence type="ECO:0000313" key="5">
    <source>
        <dbReference type="Proteomes" id="UP001597295"/>
    </source>
</evidence>
<keyword evidence="3" id="KW-0865">Zymogen</keyword>
<dbReference type="InterPro" id="IPR023343">
    <property type="entry name" value="Penicillin_amidase_dom1"/>
</dbReference>
<name>A0ABW5DMN6_9PROT</name>
<gene>
    <name evidence="4" type="ORF">ACFSM5_05765</name>
</gene>
<evidence type="ECO:0000256" key="1">
    <source>
        <dbReference type="ARBA" id="ARBA00006586"/>
    </source>
</evidence>
<keyword evidence="5" id="KW-1185">Reference proteome</keyword>